<keyword evidence="2" id="KW-1185">Reference proteome</keyword>
<protein>
    <submittedName>
        <fullName evidence="1">8262_t:CDS:1</fullName>
    </submittedName>
</protein>
<dbReference type="Proteomes" id="UP000789375">
    <property type="component" value="Unassembled WGS sequence"/>
</dbReference>
<comment type="caution">
    <text evidence="1">The sequence shown here is derived from an EMBL/GenBank/DDBJ whole genome shotgun (WGS) entry which is preliminary data.</text>
</comment>
<dbReference type="AlphaFoldDB" id="A0A9N9EMJ1"/>
<gene>
    <name evidence="1" type="ORF">FMOSSE_LOCUS13056</name>
</gene>
<evidence type="ECO:0000313" key="2">
    <source>
        <dbReference type="Proteomes" id="UP000789375"/>
    </source>
</evidence>
<name>A0A9N9EMJ1_FUNMO</name>
<organism evidence="1 2">
    <name type="scientific">Funneliformis mosseae</name>
    <name type="common">Endomycorrhizal fungus</name>
    <name type="synonym">Glomus mosseae</name>
    <dbReference type="NCBI Taxonomy" id="27381"/>
    <lineage>
        <taxon>Eukaryota</taxon>
        <taxon>Fungi</taxon>
        <taxon>Fungi incertae sedis</taxon>
        <taxon>Mucoromycota</taxon>
        <taxon>Glomeromycotina</taxon>
        <taxon>Glomeromycetes</taxon>
        <taxon>Glomerales</taxon>
        <taxon>Glomeraceae</taxon>
        <taxon>Funneliformis</taxon>
    </lineage>
</organism>
<reference evidence="1" key="1">
    <citation type="submission" date="2021-06" db="EMBL/GenBank/DDBJ databases">
        <authorList>
            <person name="Kallberg Y."/>
            <person name="Tangrot J."/>
            <person name="Rosling A."/>
        </authorList>
    </citation>
    <scope>NUCLEOTIDE SEQUENCE</scope>
    <source>
        <strain evidence="1">87-6 pot B 2015</strain>
    </source>
</reference>
<dbReference type="EMBL" id="CAJVPP010007072">
    <property type="protein sequence ID" value="CAG8684331.1"/>
    <property type="molecule type" value="Genomic_DNA"/>
</dbReference>
<accession>A0A9N9EMJ1</accession>
<sequence>MVFTEQVMFLNVIPPSNLIPCPVIAHNLEITFNDFEDFNAKFANLAKANNGYYDNDDDIKIENTHIQDLDGKTKINHSFVPMN</sequence>
<proteinExistence type="predicted"/>
<evidence type="ECO:0000313" key="1">
    <source>
        <dbReference type="EMBL" id="CAG8684331.1"/>
    </source>
</evidence>